<dbReference type="STRING" id="1121391.SAMN02745206_02836"/>
<dbReference type="Proteomes" id="UP000184076">
    <property type="component" value="Unassembled WGS sequence"/>
</dbReference>
<dbReference type="EMBL" id="FQVB01000030">
    <property type="protein sequence ID" value="SHF88051.1"/>
    <property type="molecule type" value="Genomic_DNA"/>
</dbReference>
<reference evidence="2" key="1">
    <citation type="submission" date="2016-11" db="EMBL/GenBank/DDBJ databases">
        <authorList>
            <person name="Varghese N."/>
            <person name="Submissions S."/>
        </authorList>
    </citation>
    <scope>NUCLEOTIDE SEQUENCE [LARGE SCALE GENOMIC DNA]</scope>
    <source>
        <strain evidence="2">DSM 9756</strain>
    </source>
</reference>
<gene>
    <name evidence="1" type="ORF">SAMN02745206_02836</name>
</gene>
<sequence>MENGLDRETAFMGKLTAGATHEMKNVLAIIGESVGLLEDLMGLPNAQDFPHRERFLKAFGSVRDQVRRGTGVLTHLNRFAHSADRETAAVSLGDLLEDLRVLSERFLRRRSVSFQVVREGEGPVVETSPVRLQMLLFRVITAVAQALPEGERFQVRCGPGEGGGAVLTLSWPGTALAPEGMRCLEEALADGALGDLARDLGVSLDGDAAGVRVRLGTGIVS</sequence>
<evidence type="ECO:0008006" key="3">
    <source>
        <dbReference type="Google" id="ProtNLM"/>
    </source>
</evidence>
<organism evidence="1 2">
    <name type="scientific">Desulfacinum infernum DSM 9756</name>
    <dbReference type="NCBI Taxonomy" id="1121391"/>
    <lineage>
        <taxon>Bacteria</taxon>
        <taxon>Pseudomonadati</taxon>
        <taxon>Thermodesulfobacteriota</taxon>
        <taxon>Syntrophobacteria</taxon>
        <taxon>Syntrophobacterales</taxon>
        <taxon>Syntrophobacteraceae</taxon>
        <taxon>Desulfacinum</taxon>
    </lineage>
</organism>
<name>A0A1M5FAG2_9BACT</name>
<evidence type="ECO:0000313" key="1">
    <source>
        <dbReference type="EMBL" id="SHF88051.1"/>
    </source>
</evidence>
<dbReference type="OrthoDB" id="5417790at2"/>
<dbReference type="AlphaFoldDB" id="A0A1M5FAG2"/>
<protein>
    <recommendedName>
        <fullName evidence="3">His Kinase A (Phospho-acceptor) domain-containing protein</fullName>
    </recommendedName>
</protein>
<accession>A0A1M5FAG2</accession>
<dbReference type="Gene3D" id="1.10.287.130">
    <property type="match status" value="1"/>
</dbReference>
<dbReference type="RefSeq" id="WP_143156497.1">
    <property type="nucleotide sequence ID" value="NZ_FQVB01000030.1"/>
</dbReference>
<proteinExistence type="predicted"/>
<keyword evidence="2" id="KW-1185">Reference proteome</keyword>
<evidence type="ECO:0000313" key="2">
    <source>
        <dbReference type="Proteomes" id="UP000184076"/>
    </source>
</evidence>